<proteinExistence type="inferred from homology"/>
<dbReference type="RefSeq" id="WP_097128975.1">
    <property type="nucleotide sequence ID" value="NZ_OCMT01000001.1"/>
</dbReference>
<sequence>MKKITILLFLIFPIVLFGQRAIKGNVKGADGNLIGVSISTKDNSQGTLTDSQGNFKLTVSDKATTLVFTFLGYVTKEVVLDQEKEYQVFLDKETKQLKEVAVKGFSGVIGQARRRLESVQSVPESVVTLTSQEIESKGIVNVQTFANTIPNVNFTTSQGVGNNFITVRGISHIRNGESPIAFVIDGVTLPDANLINQELFDLAMIEIVKGPQGALYGKNAIAGAINITTNQPTNDFSNKISLGYGSGNLFKTQLSFSGPIMKDKLFYRVSGSYRKGDGVIKNTYLNKPVDYIEDLSLRAQIKANLSNKINATATGQIINTKAGATYYAAGVTTPNFGADDFNNQAVIADQFGTSKLKGNYGNLKVNFDLEGVTLTSSTTYNKSDRNHTGDLDFTSADILRQFQNSDSKTFNQEIKLSSKNKETTKLTWDLGAFYQNSAKLLYTQATADFGFFAPPYAPTGAQSTLAVSDFTNTYSTLAAFGFVDYKVTDKFTVSAGLRYDNDHIKQDNRTLNTKPDKTDSQLQPKLSLSLKATENMLLYTNYGRGYRSGGFNQANTVRFNEGYEAEITNNYEFGIKNSFLNNRIILNLSTYYIDFKNQQQYALLINGSGNILIGNFNFPKSESYGFEADFKIRATNYLDILASYGLSKSIILEGTSTYSVGANNSFNVAKKNTPLVPQNSYVLALESNFNLTKKVSFNGNLTLRGTGKIYWHEDNRAISSAYNLLSSKVGIAVNGFAVNVFGNNILNQKYITEYFGQDFSNGSGDLAWKGQPAVFGVDFSYKF</sequence>
<keyword evidence="6" id="KW-0408">Iron</keyword>
<evidence type="ECO:0000313" key="15">
    <source>
        <dbReference type="EMBL" id="SOD12732.1"/>
    </source>
</evidence>
<evidence type="ECO:0000256" key="6">
    <source>
        <dbReference type="ARBA" id="ARBA00023004"/>
    </source>
</evidence>
<keyword evidence="4" id="KW-0410">Iron transport</keyword>
<dbReference type="PROSITE" id="PS52016">
    <property type="entry name" value="TONB_DEPENDENT_REC_3"/>
    <property type="match status" value="1"/>
</dbReference>
<name>A0A285ZSW0_9SPHI</name>
<keyword evidence="10 11" id="KW-0998">Cell outer membrane</keyword>
<keyword evidence="2 11" id="KW-0813">Transport</keyword>
<evidence type="ECO:0000256" key="10">
    <source>
        <dbReference type="ARBA" id="ARBA00023237"/>
    </source>
</evidence>
<evidence type="ECO:0000256" key="8">
    <source>
        <dbReference type="ARBA" id="ARBA00023077"/>
    </source>
</evidence>
<dbReference type="Proteomes" id="UP000219281">
    <property type="component" value="Unassembled WGS sequence"/>
</dbReference>
<dbReference type="PANTHER" id="PTHR32552:SF81">
    <property type="entry name" value="TONB-DEPENDENT OUTER MEMBRANE RECEPTOR"/>
    <property type="match status" value="1"/>
</dbReference>
<dbReference type="EMBL" id="OCMT01000001">
    <property type="protein sequence ID" value="SOD12732.1"/>
    <property type="molecule type" value="Genomic_DNA"/>
</dbReference>
<evidence type="ECO:0000259" key="14">
    <source>
        <dbReference type="Pfam" id="PF07715"/>
    </source>
</evidence>
<dbReference type="InterPro" id="IPR008969">
    <property type="entry name" value="CarboxyPept-like_regulatory"/>
</dbReference>
<evidence type="ECO:0000259" key="13">
    <source>
        <dbReference type="Pfam" id="PF00593"/>
    </source>
</evidence>
<keyword evidence="9 11" id="KW-0472">Membrane</keyword>
<dbReference type="OrthoDB" id="9775095at2"/>
<evidence type="ECO:0000256" key="11">
    <source>
        <dbReference type="PROSITE-ProRule" id="PRU01360"/>
    </source>
</evidence>
<dbReference type="Gene3D" id="2.40.170.20">
    <property type="entry name" value="TonB-dependent receptor, beta-barrel domain"/>
    <property type="match status" value="1"/>
</dbReference>
<dbReference type="Pfam" id="PF13715">
    <property type="entry name" value="CarbopepD_reg_2"/>
    <property type="match status" value="1"/>
</dbReference>
<evidence type="ECO:0000256" key="5">
    <source>
        <dbReference type="ARBA" id="ARBA00022692"/>
    </source>
</evidence>
<evidence type="ECO:0000256" key="7">
    <source>
        <dbReference type="ARBA" id="ARBA00023065"/>
    </source>
</evidence>
<keyword evidence="5 11" id="KW-0812">Transmembrane</keyword>
<comment type="similarity">
    <text evidence="11 12">Belongs to the TonB-dependent receptor family.</text>
</comment>
<keyword evidence="7" id="KW-0406">Ion transport</keyword>
<protein>
    <submittedName>
        <fullName evidence="15">Iron complex outermembrane recepter protein</fullName>
    </submittedName>
</protein>
<keyword evidence="3 11" id="KW-1134">Transmembrane beta strand</keyword>
<evidence type="ECO:0000256" key="12">
    <source>
        <dbReference type="RuleBase" id="RU003357"/>
    </source>
</evidence>
<dbReference type="Pfam" id="PF00593">
    <property type="entry name" value="TonB_dep_Rec_b-barrel"/>
    <property type="match status" value="1"/>
</dbReference>
<dbReference type="InterPro" id="IPR012910">
    <property type="entry name" value="Plug_dom"/>
</dbReference>
<dbReference type="InterPro" id="IPR039426">
    <property type="entry name" value="TonB-dep_rcpt-like"/>
</dbReference>
<evidence type="ECO:0000256" key="9">
    <source>
        <dbReference type="ARBA" id="ARBA00023136"/>
    </source>
</evidence>
<dbReference type="Pfam" id="PF07715">
    <property type="entry name" value="Plug"/>
    <property type="match status" value="1"/>
</dbReference>
<gene>
    <name evidence="15" type="ORF">SAMN06297358_0819</name>
</gene>
<dbReference type="GO" id="GO:0009279">
    <property type="term" value="C:cell outer membrane"/>
    <property type="evidence" value="ECO:0007669"/>
    <property type="project" value="UniProtKB-SubCell"/>
</dbReference>
<keyword evidence="8 12" id="KW-0798">TonB box</keyword>
<dbReference type="SUPFAM" id="SSF56935">
    <property type="entry name" value="Porins"/>
    <property type="match status" value="1"/>
</dbReference>
<dbReference type="SUPFAM" id="SSF49464">
    <property type="entry name" value="Carboxypeptidase regulatory domain-like"/>
    <property type="match status" value="1"/>
</dbReference>
<evidence type="ECO:0000256" key="4">
    <source>
        <dbReference type="ARBA" id="ARBA00022496"/>
    </source>
</evidence>
<evidence type="ECO:0000256" key="3">
    <source>
        <dbReference type="ARBA" id="ARBA00022452"/>
    </source>
</evidence>
<evidence type="ECO:0000256" key="2">
    <source>
        <dbReference type="ARBA" id="ARBA00022448"/>
    </source>
</evidence>
<dbReference type="InterPro" id="IPR036942">
    <property type="entry name" value="Beta-barrel_TonB_sf"/>
</dbReference>
<evidence type="ECO:0000256" key="1">
    <source>
        <dbReference type="ARBA" id="ARBA00004571"/>
    </source>
</evidence>
<dbReference type="AlphaFoldDB" id="A0A285ZSW0"/>
<evidence type="ECO:0000313" key="16">
    <source>
        <dbReference type="Proteomes" id="UP000219281"/>
    </source>
</evidence>
<dbReference type="InterPro" id="IPR000531">
    <property type="entry name" value="Beta-barrel_TonB"/>
</dbReference>
<keyword evidence="16" id="KW-1185">Reference proteome</keyword>
<reference evidence="16" key="1">
    <citation type="submission" date="2017-09" db="EMBL/GenBank/DDBJ databases">
        <authorList>
            <person name="Varghese N."/>
            <person name="Submissions S."/>
        </authorList>
    </citation>
    <scope>NUCLEOTIDE SEQUENCE [LARGE SCALE GENOMIC DNA]</scope>
    <source>
        <strain evidence="16">CGMCC 1.12803</strain>
    </source>
</reference>
<feature type="domain" description="TonB-dependent receptor-like beta-barrel" evidence="13">
    <location>
        <begin position="322"/>
        <end position="745"/>
    </location>
</feature>
<comment type="subcellular location">
    <subcellularLocation>
        <location evidence="1 11">Cell outer membrane</location>
        <topology evidence="1 11">Multi-pass membrane protein</topology>
    </subcellularLocation>
</comment>
<dbReference type="GO" id="GO:0006826">
    <property type="term" value="P:iron ion transport"/>
    <property type="evidence" value="ECO:0007669"/>
    <property type="project" value="UniProtKB-KW"/>
</dbReference>
<dbReference type="PANTHER" id="PTHR32552">
    <property type="entry name" value="FERRICHROME IRON RECEPTOR-RELATED"/>
    <property type="match status" value="1"/>
</dbReference>
<feature type="domain" description="TonB-dependent receptor plug" evidence="14">
    <location>
        <begin position="119"/>
        <end position="224"/>
    </location>
</feature>
<accession>A0A285ZSW0</accession>
<organism evidence="15 16">
    <name type="scientific">Pedobacter xixiisoli</name>
    <dbReference type="NCBI Taxonomy" id="1476464"/>
    <lineage>
        <taxon>Bacteria</taxon>
        <taxon>Pseudomonadati</taxon>
        <taxon>Bacteroidota</taxon>
        <taxon>Sphingobacteriia</taxon>
        <taxon>Sphingobacteriales</taxon>
        <taxon>Sphingobacteriaceae</taxon>
        <taxon>Pedobacter</taxon>
    </lineage>
</organism>